<dbReference type="RefSeq" id="WP_072862255.1">
    <property type="nucleotide sequence ID" value="NZ_FQUI01000001.1"/>
</dbReference>
<feature type="transmembrane region" description="Helical" evidence="1">
    <location>
        <begin position="258"/>
        <end position="279"/>
    </location>
</feature>
<dbReference type="EMBL" id="FQUI01000001">
    <property type="protein sequence ID" value="SHE27811.1"/>
    <property type="molecule type" value="Genomic_DNA"/>
</dbReference>
<dbReference type="STRING" id="1122195.SAMN02745164_00084"/>
<comment type="caution">
    <text evidence="2">The sequence shown here is derived from an EMBL/GenBank/DDBJ whole genome shotgun (WGS) entry which is preliminary data.</text>
</comment>
<keyword evidence="1" id="KW-0472">Membrane</keyword>
<dbReference type="AlphaFoldDB" id="A0A1M4S6J6"/>
<feature type="transmembrane region" description="Helical" evidence="1">
    <location>
        <begin position="102"/>
        <end position="128"/>
    </location>
</feature>
<keyword evidence="1" id="KW-1133">Transmembrane helix</keyword>
<protein>
    <recommendedName>
        <fullName evidence="4">DUF4129 domain-containing protein</fullName>
    </recommendedName>
</protein>
<evidence type="ECO:0000313" key="3">
    <source>
        <dbReference type="Proteomes" id="UP000184334"/>
    </source>
</evidence>
<dbReference type="Proteomes" id="UP000184334">
    <property type="component" value="Unassembled WGS sequence"/>
</dbReference>
<evidence type="ECO:0000256" key="1">
    <source>
        <dbReference type="SAM" id="Phobius"/>
    </source>
</evidence>
<dbReference type="OrthoDB" id="49714at2"/>
<organism evidence="2 3">
    <name type="scientific">Marinitoga hydrogenitolerans (strain DSM 16785 / JCM 12826 / AT1271)</name>
    <dbReference type="NCBI Taxonomy" id="1122195"/>
    <lineage>
        <taxon>Bacteria</taxon>
        <taxon>Thermotogati</taxon>
        <taxon>Thermotogota</taxon>
        <taxon>Thermotogae</taxon>
        <taxon>Petrotogales</taxon>
        <taxon>Petrotogaceae</taxon>
        <taxon>Marinitoga</taxon>
    </lineage>
</organism>
<accession>A0A1M4S6J6</accession>
<reference evidence="2" key="1">
    <citation type="submission" date="2016-11" db="EMBL/GenBank/DDBJ databases">
        <authorList>
            <person name="Varghese N."/>
            <person name="Submissions S."/>
        </authorList>
    </citation>
    <scope>NUCLEOTIDE SEQUENCE [LARGE SCALE GENOMIC DNA]</scope>
    <source>
        <strain evidence="2">DSM 16785</strain>
    </source>
</reference>
<evidence type="ECO:0000313" key="2">
    <source>
        <dbReference type="EMBL" id="SHE27811.1"/>
    </source>
</evidence>
<keyword evidence="3" id="KW-1185">Reference proteome</keyword>
<proteinExistence type="predicted"/>
<gene>
    <name evidence="2" type="ORF">SAMN02745164_00084</name>
</gene>
<evidence type="ECO:0008006" key="4">
    <source>
        <dbReference type="Google" id="ProtNLM"/>
    </source>
</evidence>
<feature type="transmembrane region" description="Helical" evidence="1">
    <location>
        <begin position="73"/>
        <end position="90"/>
    </location>
</feature>
<feature type="transmembrane region" description="Helical" evidence="1">
    <location>
        <begin position="7"/>
        <end position="39"/>
    </location>
</feature>
<name>A0A1M4S6J6_MARH1</name>
<feature type="transmembrane region" description="Helical" evidence="1">
    <location>
        <begin position="335"/>
        <end position="356"/>
    </location>
</feature>
<feature type="transmembrane region" description="Helical" evidence="1">
    <location>
        <begin position="140"/>
        <end position="160"/>
    </location>
</feature>
<feature type="transmembrane region" description="Helical" evidence="1">
    <location>
        <begin position="45"/>
        <end position="66"/>
    </location>
</feature>
<keyword evidence="1" id="KW-0812">Transmembrane</keyword>
<sequence>MKKQGLIYLFSIFLTFIPFNLNTGIPLLIMGILFSFIYIKIRKFGMPYYIAFLALFGIFMITFFILNAFGSMNLYYSLNIIAISILSYYLPQESKEIIKYTFIFLILIILLRHLINPIFPLITLLISLFELLKEQKNKKIIIAMYAIFIIFSLLNFNVYYNPFKDFHFSPDTSLLKEKQFENSELNNYLNEQNEKQVVQKKKEEILKDITVEEKNIIKKNNNIVDAIILINVIIGGILAIVTAFITWRYLTKNEKRKVIISTIVFFTIIVLLGTGIVYLERGRELMVDKEINSIDSSNQLSNRNAISSEQQMNIFREIASSPRTAYLKLYQEIKWIYLISTILFGILLLFIIIKFLNKQEKEEKFVKEFSIEKYEEENIPDLIDVGYKYIRKRFFKPLSHLTPYELLYKTDSSKEFELLTNLFVLKEYGEKNFDYTKEDIKKIIAKCIDYLKKNSKKA</sequence>
<feature type="transmembrane region" description="Helical" evidence="1">
    <location>
        <begin position="226"/>
        <end position="246"/>
    </location>
</feature>